<dbReference type="HOGENOM" id="CLU_055418_0_0_5"/>
<dbReference type="EnsemblBacteria" id="ABC22801">
    <property type="protein sequence ID" value="ABC22801"/>
    <property type="gene ID" value="Rru_A2001"/>
</dbReference>
<dbReference type="EMBL" id="CP000230">
    <property type="protein sequence ID" value="ABC22801.1"/>
    <property type="molecule type" value="Genomic_DNA"/>
</dbReference>
<keyword evidence="3" id="KW-1185">Reference proteome</keyword>
<name>Q2RSU4_RHORT</name>
<evidence type="ECO:0000313" key="3">
    <source>
        <dbReference type="Proteomes" id="UP000001929"/>
    </source>
</evidence>
<organism evidence="2 3">
    <name type="scientific">Rhodospirillum rubrum (strain ATCC 11170 / ATH 1.1.1 / DSM 467 / LMG 4362 / NCIMB 8255 / S1)</name>
    <dbReference type="NCBI Taxonomy" id="269796"/>
    <lineage>
        <taxon>Bacteria</taxon>
        <taxon>Pseudomonadati</taxon>
        <taxon>Pseudomonadota</taxon>
        <taxon>Alphaproteobacteria</taxon>
        <taxon>Rhodospirillales</taxon>
        <taxon>Rhodospirillaceae</taxon>
        <taxon>Rhodospirillum</taxon>
    </lineage>
</organism>
<dbReference type="PROSITE" id="PS51257">
    <property type="entry name" value="PROKAR_LIPOPROTEIN"/>
    <property type="match status" value="1"/>
</dbReference>
<proteinExistence type="predicted"/>
<dbReference type="PhylomeDB" id="Q2RSU4"/>
<evidence type="ECO:0000256" key="1">
    <source>
        <dbReference type="SAM" id="SignalP"/>
    </source>
</evidence>
<dbReference type="InterPro" id="IPR037107">
    <property type="entry name" value="Put_OMP_sf"/>
</dbReference>
<feature type="chain" id="PRO_5004215014" description="Outer membrane protein" evidence="1">
    <location>
        <begin position="26"/>
        <end position="350"/>
    </location>
</feature>
<evidence type="ECO:0000313" key="2">
    <source>
        <dbReference type="EMBL" id="ABC22801.1"/>
    </source>
</evidence>
<feature type="signal peptide" evidence="1">
    <location>
        <begin position="1"/>
        <end position="25"/>
    </location>
</feature>
<gene>
    <name evidence="2" type="ordered locus">Rru_A2001</name>
</gene>
<accession>Q2RSU4</accession>
<dbReference type="KEGG" id="rru:Rru_A2001"/>
<evidence type="ECO:0008006" key="4">
    <source>
        <dbReference type="Google" id="ProtNLM"/>
    </source>
</evidence>
<keyword evidence="1" id="KW-0732">Signal</keyword>
<dbReference type="Proteomes" id="UP000001929">
    <property type="component" value="Chromosome"/>
</dbReference>
<dbReference type="Pfam" id="PF09982">
    <property type="entry name" value="LpxR"/>
    <property type="match status" value="1"/>
</dbReference>
<dbReference type="PATRIC" id="fig|269796.9.peg.2085"/>
<dbReference type="AlphaFoldDB" id="Q2RSU4"/>
<protein>
    <recommendedName>
        <fullName evidence="4">Outer membrane protein</fullName>
    </recommendedName>
</protein>
<reference evidence="2 3" key="1">
    <citation type="journal article" date="2011" name="Stand. Genomic Sci.">
        <title>Complete genome sequence of Rhodospirillum rubrum type strain (S1).</title>
        <authorList>
            <person name="Munk A.C."/>
            <person name="Copeland A."/>
            <person name="Lucas S."/>
            <person name="Lapidus A."/>
            <person name="Del Rio T.G."/>
            <person name="Barry K."/>
            <person name="Detter J.C."/>
            <person name="Hammon N."/>
            <person name="Israni S."/>
            <person name="Pitluck S."/>
            <person name="Brettin T."/>
            <person name="Bruce D."/>
            <person name="Han C."/>
            <person name="Tapia R."/>
            <person name="Gilna P."/>
            <person name="Schmutz J."/>
            <person name="Larimer F."/>
            <person name="Land M."/>
            <person name="Kyrpides N.C."/>
            <person name="Mavromatis K."/>
            <person name="Richardson P."/>
            <person name="Rohde M."/>
            <person name="Goker M."/>
            <person name="Klenk H.P."/>
            <person name="Zhang Y."/>
            <person name="Roberts G.P."/>
            <person name="Reslewic S."/>
            <person name="Schwartz D.C."/>
        </authorList>
    </citation>
    <scope>NUCLEOTIDE SEQUENCE [LARGE SCALE GENOMIC DNA]</scope>
    <source>
        <strain evidence="3">ATCC 11170 / ATH 1.1.1 / DSM 467 / LMG 4362 / NCIMB 8255 / S1</strain>
    </source>
</reference>
<sequence length="350" mass="37513">MMRPMFSLLGAAALGCAVVAAPASAADPTEQIDPDTGTPSYYPKWDDGTLSIQVENDKFGFSGTDQHYTNGLHATWLSGTGDMPIWAQEVGNALPFFPTNSIKRYSLSFGQSIFTPSDTQADDPDPDDRPYAGWTYIGLGYLAETGNTLDRLEIDLGVVGPWALGEETQNNFHSLIGVDTAKGWGSQLHNEPGAVLYYERMWRALGSFKAGGLGFDFSPHAGAALGNVYTYAAGGGTVRVGFNLPDDYGPPRIRPSLPGSTQFEPTGGLGGYLFAGVEGRAVARNIFLDGNTFRDSPSVDKKIFVGDVQAGVAVTLGNTRVTYTQAIRSPEFDGQDKPDIFGSISLSYRF</sequence>
<dbReference type="eggNOG" id="COG3528">
    <property type="taxonomic scope" value="Bacteria"/>
</dbReference>
<dbReference type="STRING" id="269796.Rru_A2001"/>
<dbReference type="InterPro" id="IPR018707">
    <property type="entry name" value="LpxR"/>
</dbReference>
<dbReference type="Gene3D" id="2.40.128.140">
    <property type="entry name" value="Outer membrane protein"/>
    <property type="match status" value="1"/>
</dbReference>